<keyword evidence="4" id="KW-0832">Ubl conjugation</keyword>
<keyword evidence="5" id="KW-0391">Immunity</keyword>
<evidence type="ECO:0000256" key="1">
    <source>
        <dbReference type="ARBA" id="ARBA00022499"/>
    </source>
</evidence>
<feature type="domain" description="Caspase recruitment" evidence="6">
    <location>
        <begin position="3"/>
        <end position="80"/>
    </location>
</feature>
<dbReference type="SMR" id="A7RWA9"/>
<protein>
    <recommendedName>
        <fullName evidence="6">Caspase recruitment domain-containing protein</fullName>
    </recommendedName>
</protein>
<evidence type="ECO:0000259" key="6">
    <source>
        <dbReference type="Pfam" id="PF16739"/>
    </source>
</evidence>
<dbReference type="AlphaFoldDB" id="A7RWA9"/>
<evidence type="ECO:0000313" key="7">
    <source>
        <dbReference type="EMBL" id="EDO44281.1"/>
    </source>
</evidence>
<keyword evidence="2" id="KW-0597">Phosphoprotein</keyword>
<proteinExistence type="predicted"/>
<evidence type="ECO:0000256" key="2">
    <source>
        <dbReference type="ARBA" id="ARBA00022553"/>
    </source>
</evidence>
<dbReference type="InterPro" id="IPR011029">
    <property type="entry name" value="DEATH-like_dom_sf"/>
</dbReference>
<evidence type="ECO:0000256" key="4">
    <source>
        <dbReference type="ARBA" id="ARBA00022843"/>
    </source>
</evidence>
<dbReference type="Proteomes" id="UP000001593">
    <property type="component" value="Unassembled WGS sequence"/>
</dbReference>
<dbReference type="Gene3D" id="1.10.533.10">
    <property type="entry name" value="Death Domain, Fas"/>
    <property type="match status" value="1"/>
</dbReference>
<dbReference type="PhylomeDB" id="A7RWA9"/>
<dbReference type="InParanoid" id="A7RWA9"/>
<organism evidence="7 8">
    <name type="scientific">Nematostella vectensis</name>
    <name type="common">Starlet sea anemone</name>
    <dbReference type="NCBI Taxonomy" id="45351"/>
    <lineage>
        <taxon>Eukaryota</taxon>
        <taxon>Metazoa</taxon>
        <taxon>Cnidaria</taxon>
        <taxon>Anthozoa</taxon>
        <taxon>Hexacorallia</taxon>
        <taxon>Actiniaria</taxon>
        <taxon>Edwardsiidae</taxon>
        <taxon>Nematostella</taxon>
    </lineage>
</organism>
<keyword evidence="8" id="KW-1185">Reference proteome</keyword>
<dbReference type="InterPro" id="IPR031964">
    <property type="entry name" value="CARD_dom"/>
</dbReference>
<dbReference type="Pfam" id="PF16739">
    <property type="entry name" value="CARD_2"/>
    <property type="match status" value="1"/>
</dbReference>
<reference evidence="7 8" key="1">
    <citation type="journal article" date="2007" name="Science">
        <title>Sea anemone genome reveals ancestral eumetazoan gene repertoire and genomic organization.</title>
        <authorList>
            <person name="Putnam N.H."/>
            <person name="Srivastava M."/>
            <person name="Hellsten U."/>
            <person name="Dirks B."/>
            <person name="Chapman J."/>
            <person name="Salamov A."/>
            <person name="Terry A."/>
            <person name="Shapiro H."/>
            <person name="Lindquist E."/>
            <person name="Kapitonov V.V."/>
            <person name="Jurka J."/>
            <person name="Genikhovich G."/>
            <person name="Grigoriev I.V."/>
            <person name="Lucas S.M."/>
            <person name="Steele R.E."/>
            <person name="Finnerty J.R."/>
            <person name="Technau U."/>
            <person name="Martindale M.Q."/>
            <person name="Rokhsar D.S."/>
        </authorList>
    </citation>
    <scope>NUCLEOTIDE SEQUENCE [LARGE SCALE GENOMIC DNA]</scope>
    <source>
        <strain evidence="8">CH2 X CH6</strain>
    </source>
</reference>
<dbReference type="OMA" id="RRNGMFD"/>
<gene>
    <name evidence="7" type="ORF">NEMVEDRAFT_v1g232345</name>
</gene>
<evidence type="ECO:0000256" key="5">
    <source>
        <dbReference type="ARBA" id="ARBA00022859"/>
    </source>
</evidence>
<evidence type="ECO:0000313" key="8">
    <source>
        <dbReference type="Proteomes" id="UP000001593"/>
    </source>
</evidence>
<dbReference type="GO" id="GO:0045087">
    <property type="term" value="P:innate immune response"/>
    <property type="evidence" value="ECO:0007669"/>
    <property type="project" value="UniProtKB-KW"/>
</dbReference>
<dbReference type="HOGENOM" id="CLU_2415845_0_0_1"/>
<sequence length="92" mass="10829">MDRVLPDIVEDVIPGDMMPYLPCLTDDDKEQILCEEENRGSRRAAYLLVDRLKRRRNGMFDFIRALSKTGCHHVVARIDEEIQKQNYRQPQP</sequence>
<dbReference type="EMBL" id="DS469546">
    <property type="protein sequence ID" value="EDO44281.1"/>
    <property type="molecule type" value="Genomic_DNA"/>
</dbReference>
<dbReference type="SUPFAM" id="SSF47986">
    <property type="entry name" value="DEATH domain"/>
    <property type="match status" value="1"/>
</dbReference>
<evidence type="ECO:0000256" key="3">
    <source>
        <dbReference type="ARBA" id="ARBA00022588"/>
    </source>
</evidence>
<keyword evidence="3" id="KW-0399">Innate immunity</keyword>
<accession>A7RWA9</accession>
<keyword evidence="1" id="KW-1017">Isopeptide bond</keyword>
<name>A7RWA9_NEMVE</name>
<dbReference type="GO" id="GO:0005737">
    <property type="term" value="C:cytoplasm"/>
    <property type="evidence" value="ECO:0007669"/>
    <property type="project" value="UniProtKB-ARBA"/>
</dbReference>